<dbReference type="PANTHER" id="PTHR42336:SF2">
    <property type="entry name" value="THIOREDOXIN DOMAIN-CONTAINING PROTEIN"/>
    <property type="match status" value="1"/>
</dbReference>
<evidence type="ECO:0000313" key="1">
    <source>
        <dbReference type="EMBL" id="KAH7131367.1"/>
    </source>
</evidence>
<protein>
    <recommendedName>
        <fullName evidence="3">Thioredoxin domain-containing protein</fullName>
    </recommendedName>
</protein>
<dbReference type="Pfam" id="PF13911">
    <property type="entry name" value="AhpC-TSA_2"/>
    <property type="match status" value="1"/>
</dbReference>
<dbReference type="OrthoDB" id="40334at2759"/>
<proteinExistence type="predicted"/>
<dbReference type="Proteomes" id="UP000717696">
    <property type="component" value="Unassembled WGS sequence"/>
</dbReference>
<dbReference type="EMBL" id="JAGMUU010000019">
    <property type="protein sequence ID" value="KAH7131367.1"/>
    <property type="molecule type" value="Genomic_DNA"/>
</dbReference>
<reference evidence="1" key="1">
    <citation type="journal article" date="2021" name="Nat. Commun.">
        <title>Genetic determinants of endophytism in the Arabidopsis root mycobiome.</title>
        <authorList>
            <person name="Mesny F."/>
            <person name="Miyauchi S."/>
            <person name="Thiergart T."/>
            <person name="Pickel B."/>
            <person name="Atanasova L."/>
            <person name="Karlsson M."/>
            <person name="Huettel B."/>
            <person name="Barry K.W."/>
            <person name="Haridas S."/>
            <person name="Chen C."/>
            <person name="Bauer D."/>
            <person name="Andreopoulos W."/>
            <person name="Pangilinan J."/>
            <person name="LaButti K."/>
            <person name="Riley R."/>
            <person name="Lipzen A."/>
            <person name="Clum A."/>
            <person name="Drula E."/>
            <person name="Henrissat B."/>
            <person name="Kohler A."/>
            <person name="Grigoriev I.V."/>
            <person name="Martin F.M."/>
            <person name="Hacquard S."/>
        </authorList>
    </citation>
    <scope>NUCLEOTIDE SEQUENCE</scope>
    <source>
        <strain evidence="1">MPI-CAGE-AT-0021</strain>
    </source>
</reference>
<dbReference type="Gene3D" id="3.40.30.10">
    <property type="entry name" value="Glutaredoxin"/>
    <property type="match status" value="1"/>
</dbReference>
<name>A0A9P9E6B2_9HYPO</name>
<dbReference type="InterPro" id="IPR036249">
    <property type="entry name" value="Thioredoxin-like_sf"/>
</dbReference>
<dbReference type="PANTHER" id="PTHR42336">
    <property type="entry name" value="THIOREDOXIN DOMAIN-CONTAINING PROTEIN-RELATED"/>
    <property type="match status" value="1"/>
</dbReference>
<gene>
    <name evidence="1" type="ORF">B0J13DRAFT_102902</name>
</gene>
<accession>A0A9P9E6B2</accession>
<sequence length="211" mass="22862">MSEGNGTNSTTNNASNTGGFFQGFETWKSPMPKDVAPALKVGFFAPSTAQLPLPDGRLTIVVFLRHAGCPFAEKTFRTLAALSDKHKDIHCIAVSHSSMAATDAWLPQIGGSWLVDIIIDDERDLYAQWGLGITTTWHVANPATLWSAMRLAKDENIWNRNATSGSRWQLSGAFAVDRGGIIRWVHVGRTADDLADLNAAVESLSAEPTPL</sequence>
<dbReference type="AlphaFoldDB" id="A0A9P9E6B2"/>
<comment type="caution">
    <text evidence="1">The sequence shown here is derived from an EMBL/GenBank/DDBJ whole genome shotgun (WGS) entry which is preliminary data.</text>
</comment>
<dbReference type="SUPFAM" id="SSF52833">
    <property type="entry name" value="Thioredoxin-like"/>
    <property type="match status" value="1"/>
</dbReference>
<dbReference type="CDD" id="cd02970">
    <property type="entry name" value="PRX_like2"/>
    <property type="match status" value="1"/>
</dbReference>
<keyword evidence="2" id="KW-1185">Reference proteome</keyword>
<organism evidence="1 2">
    <name type="scientific">Dactylonectria estremocensis</name>
    <dbReference type="NCBI Taxonomy" id="1079267"/>
    <lineage>
        <taxon>Eukaryota</taxon>
        <taxon>Fungi</taxon>
        <taxon>Dikarya</taxon>
        <taxon>Ascomycota</taxon>
        <taxon>Pezizomycotina</taxon>
        <taxon>Sordariomycetes</taxon>
        <taxon>Hypocreomycetidae</taxon>
        <taxon>Hypocreales</taxon>
        <taxon>Nectriaceae</taxon>
        <taxon>Dactylonectria</taxon>
    </lineage>
</organism>
<evidence type="ECO:0008006" key="3">
    <source>
        <dbReference type="Google" id="ProtNLM"/>
    </source>
</evidence>
<dbReference type="InterPro" id="IPR032801">
    <property type="entry name" value="PXL2A/B/C"/>
</dbReference>
<evidence type="ECO:0000313" key="2">
    <source>
        <dbReference type="Proteomes" id="UP000717696"/>
    </source>
</evidence>